<evidence type="ECO:0000313" key="1">
    <source>
        <dbReference type="EMBL" id="TWF83967.1"/>
    </source>
</evidence>
<dbReference type="AlphaFoldDB" id="A0A561TA15"/>
<gene>
    <name evidence="1" type="ORF">FHX78_11900</name>
</gene>
<dbReference type="RefSeq" id="WP_268257230.1">
    <property type="nucleotide sequence ID" value="NZ_BNCE01000018.1"/>
</dbReference>
<name>A0A561TA15_9ACTN</name>
<accession>A0A561TA15</accession>
<reference evidence="1 2" key="1">
    <citation type="submission" date="2019-06" db="EMBL/GenBank/DDBJ databases">
        <title>Sequencing the genomes of 1000 actinobacteria strains.</title>
        <authorList>
            <person name="Klenk H.-P."/>
        </authorList>
    </citation>
    <scope>NUCLEOTIDE SEQUENCE [LARGE SCALE GENOMIC DNA]</scope>
    <source>
        <strain evidence="1 2">DSM 41695</strain>
    </source>
</reference>
<protein>
    <submittedName>
        <fullName evidence="1">Uncharacterized protein</fullName>
    </submittedName>
</protein>
<proteinExistence type="predicted"/>
<evidence type="ECO:0000313" key="2">
    <source>
        <dbReference type="Proteomes" id="UP000316603"/>
    </source>
</evidence>
<comment type="caution">
    <text evidence="1">The sequence shown here is derived from an EMBL/GenBank/DDBJ whole genome shotgun (WGS) entry which is preliminary data.</text>
</comment>
<sequence>MADTFYGSHVPDMFIVQSGTVTCALLHVERTVEAASEHYPYT</sequence>
<organism evidence="1 2">
    <name type="scientific">Streptomyces capillispiralis</name>
    <dbReference type="NCBI Taxonomy" id="68182"/>
    <lineage>
        <taxon>Bacteria</taxon>
        <taxon>Bacillati</taxon>
        <taxon>Actinomycetota</taxon>
        <taxon>Actinomycetes</taxon>
        <taxon>Kitasatosporales</taxon>
        <taxon>Streptomycetaceae</taxon>
        <taxon>Streptomyces</taxon>
    </lineage>
</organism>
<dbReference type="Proteomes" id="UP000316603">
    <property type="component" value="Unassembled WGS sequence"/>
</dbReference>
<keyword evidence="2" id="KW-1185">Reference proteome</keyword>
<dbReference type="EMBL" id="VIWV01000001">
    <property type="protein sequence ID" value="TWF83967.1"/>
    <property type="molecule type" value="Genomic_DNA"/>
</dbReference>